<dbReference type="Proteomes" id="UP000827721">
    <property type="component" value="Unassembled WGS sequence"/>
</dbReference>
<dbReference type="PANTHER" id="PTHR47997">
    <property type="entry name" value="MYB DOMAIN PROTEIN 55"/>
    <property type="match status" value="1"/>
</dbReference>
<evidence type="ECO:0000256" key="2">
    <source>
        <dbReference type="ARBA" id="ARBA00022737"/>
    </source>
</evidence>
<evidence type="ECO:0000256" key="6">
    <source>
        <dbReference type="ARBA" id="ARBA00023242"/>
    </source>
</evidence>
<evidence type="ECO:0000313" key="10">
    <source>
        <dbReference type="Proteomes" id="UP000827721"/>
    </source>
</evidence>
<dbReference type="InterPro" id="IPR009057">
    <property type="entry name" value="Homeodomain-like_sf"/>
</dbReference>
<dbReference type="CDD" id="cd00167">
    <property type="entry name" value="SANT"/>
    <property type="match status" value="2"/>
</dbReference>
<evidence type="ECO:0000259" key="8">
    <source>
        <dbReference type="PROSITE" id="PS51294"/>
    </source>
</evidence>
<reference evidence="9 10" key="1">
    <citation type="submission" date="2021-02" db="EMBL/GenBank/DDBJ databases">
        <title>Plant Genome Project.</title>
        <authorList>
            <person name="Zhang R.-G."/>
        </authorList>
    </citation>
    <scope>NUCLEOTIDE SEQUENCE [LARGE SCALE GENOMIC DNA]</scope>
    <source>
        <tissue evidence="9">Leaves</tissue>
    </source>
</reference>
<dbReference type="SMART" id="SM00717">
    <property type="entry name" value="SANT"/>
    <property type="match status" value="2"/>
</dbReference>
<dbReference type="PANTHER" id="PTHR47997:SF28">
    <property type="entry name" value="TRANSCRIPTION FACTOR MYB15-LIKE"/>
    <property type="match status" value="1"/>
</dbReference>
<feature type="domain" description="Myb-like" evidence="7">
    <location>
        <begin position="68"/>
        <end position="118"/>
    </location>
</feature>
<dbReference type="InterPro" id="IPR017930">
    <property type="entry name" value="Myb_dom"/>
</dbReference>
<evidence type="ECO:0000256" key="4">
    <source>
        <dbReference type="ARBA" id="ARBA00023125"/>
    </source>
</evidence>
<keyword evidence="10" id="KW-1185">Reference proteome</keyword>
<dbReference type="PROSITE" id="PS50090">
    <property type="entry name" value="MYB_LIKE"/>
    <property type="match status" value="2"/>
</dbReference>
<feature type="domain" description="Myb-like" evidence="7">
    <location>
        <begin position="14"/>
        <end position="67"/>
    </location>
</feature>
<keyword evidence="2" id="KW-0677">Repeat</keyword>
<sequence>MVKSSRSTTVTSVQTCYRRGAWSLEEDQKLMSHIHRHHGFWNWVETPNASGLLRTAKSCRLRWMNYLRTGINHGNFTEEEDETIIKLHQQLGNRWSTIASRLPGRTDNHIKNHWHTNLKKYNCLKNNHLQETETDDHDHVNIVTVDQKNPSEDDDLLLSNPQKSSNIEYGSNCNAVWSPLMPSQPSFDNCISPSSSSCDATSEIYNNENILDKMEGLCMVDDYTDPAAGFLFSNSQWGTYTVASYYDAGDDLSAYLLMQENEERV</sequence>
<evidence type="ECO:0000256" key="1">
    <source>
        <dbReference type="ARBA" id="ARBA00004123"/>
    </source>
</evidence>
<keyword evidence="5" id="KW-0804">Transcription</keyword>
<keyword evidence="3" id="KW-0805">Transcription regulation</keyword>
<dbReference type="InterPro" id="IPR001005">
    <property type="entry name" value="SANT/Myb"/>
</dbReference>
<dbReference type="InterPro" id="IPR051953">
    <property type="entry name" value="Plant_SW-associated_TFs"/>
</dbReference>
<dbReference type="Pfam" id="PF00249">
    <property type="entry name" value="Myb_DNA-binding"/>
    <property type="match status" value="2"/>
</dbReference>
<feature type="domain" description="HTH myb-type" evidence="8">
    <location>
        <begin position="68"/>
        <end position="122"/>
    </location>
</feature>
<dbReference type="SUPFAM" id="SSF46689">
    <property type="entry name" value="Homeodomain-like"/>
    <property type="match status" value="1"/>
</dbReference>
<comment type="caution">
    <text evidence="9">The sequence shown here is derived from an EMBL/GenBank/DDBJ whole genome shotgun (WGS) entry which is preliminary data.</text>
</comment>
<dbReference type="EMBL" id="JAFEMO010000009">
    <property type="protein sequence ID" value="KAH7565609.1"/>
    <property type="molecule type" value="Genomic_DNA"/>
</dbReference>
<keyword evidence="4" id="KW-0238">DNA-binding</keyword>
<protein>
    <submittedName>
        <fullName evidence="9">Uncharacterized protein</fullName>
    </submittedName>
</protein>
<evidence type="ECO:0000313" key="9">
    <source>
        <dbReference type="EMBL" id="KAH7565609.1"/>
    </source>
</evidence>
<organism evidence="9 10">
    <name type="scientific">Xanthoceras sorbifolium</name>
    <dbReference type="NCBI Taxonomy" id="99658"/>
    <lineage>
        <taxon>Eukaryota</taxon>
        <taxon>Viridiplantae</taxon>
        <taxon>Streptophyta</taxon>
        <taxon>Embryophyta</taxon>
        <taxon>Tracheophyta</taxon>
        <taxon>Spermatophyta</taxon>
        <taxon>Magnoliopsida</taxon>
        <taxon>eudicotyledons</taxon>
        <taxon>Gunneridae</taxon>
        <taxon>Pentapetalae</taxon>
        <taxon>rosids</taxon>
        <taxon>malvids</taxon>
        <taxon>Sapindales</taxon>
        <taxon>Sapindaceae</taxon>
        <taxon>Xanthoceroideae</taxon>
        <taxon>Xanthoceras</taxon>
    </lineage>
</organism>
<evidence type="ECO:0000256" key="3">
    <source>
        <dbReference type="ARBA" id="ARBA00023015"/>
    </source>
</evidence>
<evidence type="ECO:0000256" key="5">
    <source>
        <dbReference type="ARBA" id="ARBA00023163"/>
    </source>
</evidence>
<dbReference type="Gene3D" id="1.10.10.60">
    <property type="entry name" value="Homeodomain-like"/>
    <property type="match status" value="2"/>
</dbReference>
<gene>
    <name evidence="9" type="ORF">JRO89_XS09G0233800</name>
</gene>
<keyword evidence="6" id="KW-0539">Nucleus</keyword>
<evidence type="ECO:0000259" key="7">
    <source>
        <dbReference type="PROSITE" id="PS50090"/>
    </source>
</evidence>
<dbReference type="PROSITE" id="PS51294">
    <property type="entry name" value="HTH_MYB"/>
    <property type="match status" value="2"/>
</dbReference>
<name>A0ABQ8HMR4_9ROSI</name>
<proteinExistence type="predicted"/>
<accession>A0ABQ8HMR4</accession>
<feature type="domain" description="HTH myb-type" evidence="8">
    <location>
        <begin position="18"/>
        <end position="67"/>
    </location>
</feature>
<comment type="subcellular location">
    <subcellularLocation>
        <location evidence="1">Nucleus</location>
    </subcellularLocation>
</comment>